<dbReference type="SUPFAM" id="SSF53335">
    <property type="entry name" value="S-adenosyl-L-methionine-dependent methyltransferases"/>
    <property type="match status" value="1"/>
</dbReference>
<name>A0A0X3X7H9_STRVO</name>
<keyword evidence="1 3" id="KW-0808">Transferase</keyword>
<evidence type="ECO:0000256" key="1">
    <source>
        <dbReference type="ARBA" id="ARBA00022679"/>
    </source>
</evidence>
<proteinExistence type="predicted"/>
<dbReference type="RefSeq" id="WP_059143079.1">
    <property type="nucleotide sequence ID" value="NZ_LLZJ01000073.1"/>
</dbReference>
<gene>
    <name evidence="3" type="ORF">ADL28_08400</name>
</gene>
<accession>A0A0X3X7H9</accession>
<dbReference type="GeneID" id="97429581"/>
<organism evidence="3 4">
    <name type="scientific">Streptomyces violaceusniger</name>
    <dbReference type="NCBI Taxonomy" id="68280"/>
    <lineage>
        <taxon>Bacteria</taxon>
        <taxon>Bacillati</taxon>
        <taxon>Actinomycetota</taxon>
        <taxon>Actinomycetes</taxon>
        <taxon>Kitasatosporales</taxon>
        <taxon>Streptomycetaceae</taxon>
        <taxon>Streptomyces</taxon>
        <taxon>Streptomyces violaceusniger group</taxon>
    </lineage>
</organism>
<evidence type="ECO:0000313" key="3">
    <source>
        <dbReference type="EMBL" id="KUL65088.1"/>
    </source>
</evidence>
<dbReference type="Pfam" id="PF13649">
    <property type="entry name" value="Methyltransf_25"/>
    <property type="match status" value="1"/>
</dbReference>
<keyword evidence="3" id="KW-0489">Methyltransferase</keyword>
<reference evidence="4" key="1">
    <citation type="submission" date="2015-10" db="EMBL/GenBank/DDBJ databases">
        <authorList>
            <person name="Ju K.-S."/>
            <person name="Doroghazi J.R."/>
            <person name="Metcalf W.W."/>
        </authorList>
    </citation>
    <scope>NUCLEOTIDE SEQUENCE [LARGE SCALE GENOMIC DNA]</scope>
    <source>
        <strain evidence="4">NRRL F-8817</strain>
    </source>
</reference>
<dbReference type="GO" id="GO:0032259">
    <property type="term" value="P:methylation"/>
    <property type="evidence" value="ECO:0007669"/>
    <property type="project" value="UniProtKB-KW"/>
</dbReference>
<evidence type="ECO:0000313" key="4">
    <source>
        <dbReference type="Proteomes" id="UP000053413"/>
    </source>
</evidence>
<dbReference type="OrthoDB" id="3825914at2"/>
<feature type="domain" description="Methyltransferase" evidence="2">
    <location>
        <begin position="51"/>
        <end position="144"/>
    </location>
</feature>
<dbReference type="EMBL" id="LLZJ01000073">
    <property type="protein sequence ID" value="KUL65088.1"/>
    <property type="molecule type" value="Genomic_DNA"/>
</dbReference>
<dbReference type="CDD" id="cd02440">
    <property type="entry name" value="AdoMet_MTases"/>
    <property type="match status" value="1"/>
</dbReference>
<sequence length="207" mass="22726">MTAFTQSWTDTFSSVYANESLAKLSWFNASPGLELIKRVIDGTLAPGQRLIDLGSGPGVDAVFLSVQGLDVTGVDLSADAVARATRWAELAGADAEFIEGDVLDVPLPDSSADVVTDSFVFHNMRDDARSRYADEVHRLLKPGGLFLLNSFSDKMVAGTGPRRITSEEILTTFSADRFECVALYVYRNVPTRSKPDQLHWFGEFRAR</sequence>
<dbReference type="GO" id="GO:0008168">
    <property type="term" value="F:methyltransferase activity"/>
    <property type="evidence" value="ECO:0007669"/>
    <property type="project" value="UniProtKB-KW"/>
</dbReference>
<dbReference type="InterPro" id="IPR041698">
    <property type="entry name" value="Methyltransf_25"/>
</dbReference>
<dbReference type="AlphaFoldDB" id="A0A0X3X7H9"/>
<dbReference type="InterPro" id="IPR029063">
    <property type="entry name" value="SAM-dependent_MTases_sf"/>
</dbReference>
<dbReference type="PANTHER" id="PTHR43861">
    <property type="entry name" value="TRANS-ACONITATE 2-METHYLTRANSFERASE-RELATED"/>
    <property type="match status" value="1"/>
</dbReference>
<dbReference type="Proteomes" id="UP000053413">
    <property type="component" value="Unassembled WGS sequence"/>
</dbReference>
<evidence type="ECO:0000259" key="2">
    <source>
        <dbReference type="Pfam" id="PF13649"/>
    </source>
</evidence>
<comment type="caution">
    <text evidence="3">The sequence shown here is derived from an EMBL/GenBank/DDBJ whole genome shotgun (WGS) entry which is preliminary data.</text>
</comment>
<dbReference type="GO" id="GO:0017000">
    <property type="term" value="P:antibiotic biosynthetic process"/>
    <property type="evidence" value="ECO:0007669"/>
    <property type="project" value="UniProtKB-ARBA"/>
</dbReference>
<protein>
    <submittedName>
        <fullName evidence="3">Methyltransferase</fullName>
    </submittedName>
</protein>
<dbReference type="Gene3D" id="3.40.50.150">
    <property type="entry name" value="Vaccinia Virus protein VP39"/>
    <property type="match status" value="1"/>
</dbReference>